<keyword evidence="3" id="KW-1185">Reference proteome</keyword>
<evidence type="ECO:0000313" key="3">
    <source>
        <dbReference type="Proteomes" id="UP000729913"/>
    </source>
</evidence>
<protein>
    <submittedName>
        <fullName evidence="2">Uncharacterized protein</fullName>
    </submittedName>
</protein>
<feature type="compositionally biased region" description="Polar residues" evidence="1">
    <location>
        <begin position="1"/>
        <end position="10"/>
    </location>
</feature>
<proteinExistence type="predicted"/>
<organism evidence="2 3">
    <name type="scientific">Cotesia typhae</name>
    <dbReference type="NCBI Taxonomy" id="2053667"/>
    <lineage>
        <taxon>Eukaryota</taxon>
        <taxon>Metazoa</taxon>
        <taxon>Ecdysozoa</taxon>
        <taxon>Arthropoda</taxon>
        <taxon>Hexapoda</taxon>
        <taxon>Insecta</taxon>
        <taxon>Pterygota</taxon>
        <taxon>Neoptera</taxon>
        <taxon>Endopterygota</taxon>
        <taxon>Hymenoptera</taxon>
        <taxon>Apocrita</taxon>
        <taxon>Ichneumonoidea</taxon>
        <taxon>Braconidae</taxon>
        <taxon>Microgastrinae</taxon>
        <taxon>Cotesia</taxon>
    </lineage>
</organism>
<dbReference type="AlphaFoldDB" id="A0A8J5RG77"/>
<evidence type="ECO:0000256" key="1">
    <source>
        <dbReference type="SAM" id="MobiDB-lite"/>
    </source>
</evidence>
<gene>
    <name evidence="2" type="ORF">G9C98_003436</name>
</gene>
<feature type="compositionally biased region" description="Basic and acidic residues" evidence="1">
    <location>
        <begin position="136"/>
        <end position="145"/>
    </location>
</feature>
<dbReference type="Proteomes" id="UP000729913">
    <property type="component" value="Unassembled WGS sequence"/>
</dbReference>
<feature type="region of interest" description="Disordered" evidence="1">
    <location>
        <begin position="1"/>
        <end position="25"/>
    </location>
</feature>
<reference evidence="2" key="1">
    <citation type="submission" date="2020-03" db="EMBL/GenBank/DDBJ databases">
        <authorList>
            <person name="Chebbi M.A."/>
            <person name="Drezen J.M."/>
        </authorList>
    </citation>
    <scope>NUCLEOTIDE SEQUENCE</scope>
    <source>
        <tissue evidence="2">Whole body</tissue>
    </source>
</reference>
<evidence type="ECO:0000313" key="2">
    <source>
        <dbReference type="EMBL" id="KAG8039129.1"/>
    </source>
</evidence>
<dbReference type="EMBL" id="JAAOIC020000039">
    <property type="protein sequence ID" value="KAG8039129.1"/>
    <property type="molecule type" value="Genomic_DNA"/>
</dbReference>
<name>A0A8J5RG77_9HYME</name>
<feature type="region of interest" description="Disordered" evidence="1">
    <location>
        <begin position="118"/>
        <end position="145"/>
    </location>
</feature>
<sequence length="145" mass="15989">MSTSTLPMTKSESHLYRHHHRPTHTSADNIFTKEASHPRLRTRGKSLTRGLATNMSKSELRCPRISAENRDAIAAGTTRIRTISASADPCPVTETETETKCIIAKIKTLTMSTTVESTAGTVGTPQGLRPIKMTPRPREMKVKFS</sequence>
<accession>A0A8J5RG77</accession>
<reference evidence="2" key="2">
    <citation type="submission" date="2021-04" db="EMBL/GenBank/DDBJ databases">
        <title>Genome-wide patterns of bracovirus chromosomal integration into multiple host tissues during parasitism.</title>
        <authorList>
            <person name="Chebbi M.A.C."/>
        </authorList>
    </citation>
    <scope>NUCLEOTIDE SEQUENCE</scope>
    <source>
        <tissue evidence="2">Whole body</tissue>
    </source>
</reference>
<comment type="caution">
    <text evidence="2">The sequence shown here is derived from an EMBL/GenBank/DDBJ whole genome shotgun (WGS) entry which is preliminary data.</text>
</comment>